<dbReference type="Pfam" id="PF00171">
    <property type="entry name" value="Aldedh"/>
    <property type="match status" value="1"/>
</dbReference>
<accession>A0A395JFY2</accession>
<keyword evidence="7" id="KW-1185">Reference proteome</keyword>
<dbReference type="PANTHER" id="PTHR43217">
    <property type="entry name" value="SUCCINATE SEMIALDEHYDE DEHYDROGENASE [NAD(P)+] SAD"/>
    <property type="match status" value="1"/>
</dbReference>
<dbReference type="InterPro" id="IPR047110">
    <property type="entry name" value="GABD/Sad-like"/>
</dbReference>
<dbReference type="EMBL" id="QNRT01000005">
    <property type="protein sequence ID" value="RBP48713.1"/>
    <property type="molecule type" value="Genomic_DNA"/>
</dbReference>
<evidence type="ECO:0000256" key="1">
    <source>
        <dbReference type="ARBA" id="ARBA00009986"/>
    </source>
</evidence>
<dbReference type="InterPro" id="IPR016162">
    <property type="entry name" value="Ald_DH_N"/>
</dbReference>
<organism evidence="6 7">
    <name type="scientific">Arenicella xantha</name>
    <dbReference type="NCBI Taxonomy" id="644221"/>
    <lineage>
        <taxon>Bacteria</taxon>
        <taxon>Pseudomonadati</taxon>
        <taxon>Pseudomonadota</taxon>
        <taxon>Gammaproteobacteria</taxon>
        <taxon>Arenicellales</taxon>
        <taxon>Arenicellaceae</taxon>
        <taxon>Arenicella</taxon>
    </lineage>
</organism>
<proteinExistence type="inferred from homology"/>
<dbReference type="RefSeq" id="WP_113955316.1">
    <property type="nucleotide sequence ID" value="NZ_QNRT01000005.1"/>
</dbReference>
<reference evidence="6 7" key="1">
    <citation type="submission" date="2018-06" db="EMBL/GenBank/DDBJ databases">
        <title>Genomic Encyclopedia of Type Strains, Phase IV (KMG-IV): sequencing the most valuable type-strain genomes for metagenomic binning, comparative biology and taxonomic classification.</title>
        <authorList>
            <person name="Goeker M."/>
        </authorList>
    </citation>
    <scope>NUCLEOTIDE SEQUENCE [LARGE SCALE GENOMIC DNA]</scope>
    <source>
        <strain evidence="6 7">DSM 24032</strain>
    </source>
</reference>
<keyword evidence="2" id="KW-0521">NADP</keyword>
<dbReference type="InterPro" id="IPR016161">
    <property type="entry name" value="Ald_DH/histidinol_DH"/>
</dbReference>
<dbReference type="PANTHER" id="PTHR43217:SF1">
    <property type="entry name" value="SUCCINATE SEMIALDEHYDE DEHYDROGENASE [NAD(P)+] SAD"/>
    <property type="match status" value="1"/>
</dbReference>
<dbReference type="InterPro" id="IPR015590">
    <property type="entry name" value="Aldehyde_DH_dom"/>
</dbReference>
<evidence type="ECO:0000313" key="7">
    <source>
        <dbReference type="Proteomes" id="UP000253083"/>
    </source>
</evidence>
<dbReference type="InterPro" id="IPR016163">
    <property type="entry name" value="Ald_DH_C"/>
</dbReference>
<dbReference type="Gene3D" id="3.40.605.10">
    <property type="entry name" value="Aldehyde Dehydrogenase, Chain A, domain 1"/>
    <property type="match status" value="1"/>
</dbReference>
<feature type="domain" description="Aldehyde dehydrogenase" evidence="5">
    <location>
        <begin position="2"/>
        <end position="450"/>
    </location>
</feature>
<comment type="similarity">
    <text evidence="1">Belongs to the aldehyde dehydrogenase family.</text>
</comment>
<dbReference type="AlphaFoldDB" id="A0A395JFY2"/>
<comment type="caution">
    <text evidence="6">The sequence shown here is derived from an EMBL/GenBank/DDBJ whole genome shotgun (WGS) entry which is preliminary data.</text>
</comment>
<gene>
    <name evidence="6" type="ORF">DFR28_10551</name>
</gene>
<evidence type="ECO:0000313" key="6">
    <source>
        <dbReference type="EMBL" id="RBP48713.1"/>
    </source>
</evidence>
<keyword evidence="3" id="KW-0560">Oxidoreductase</keyword>
<dbReference type="OrthoDB" id="9812625at2"/>
<dbReference type="Gene3D" id="3.40.309.10">
    <property type="entry name" value="Aldehyde Dehydrogenase, Chain A, domain 2"/>
    <property type="match status" value="1"/>
</dbReference>
<dbReference type="FunCoup" id="A0A395JFY2">
    <property type="interactions" value="54"/>
</dbReference>
<dbReference type="Proteomes" id="UP000253083">
    <property type="component" value="Unassembled WGS sequence"/>
</dbReference>
<evidence type="ECO:0000256" key="4">
    <source>
        <dbReference type="SAM" id="Coils"/>
    </source>
</evidence>
<dbReference type="FunFam" id="3.40.605.10:FF:000012">
    <property type="entry name" value="NAD-dependent succinate-semialdehyde dehydrogenase"/>
    <property type="match status" value="1"/>
</dbReference>
<evidence type="ECO:0000256" key="2">
    <source>
        <dbReference type="ARBA" id="ARBA00022857"/>
    </source>
</evidence>
<evidence type="ECO:0000259" key="5">
    <source>
        <dbReference type="Pfam" id="PF00171"/>
    </source>
</evidence>
<feature type="coiled-coil region" evidence="4">
    <location>
        <begin position="39"/>
        <end position="73"/>
    </location>
</feature>
<protein>
    <submittedName>
        <fullName evidence="6">Succinate-semialdehyde dehydrogenase/glutarate-semialdehyde dehydrogenase</fullName>
    </submittedName>
</protein>
<evidence type="ECO:0000256" key="3">
    <source>
        <dbReference type="ARBA" id="ARBA00023002"/>
    </source>
</evidence>
<name>A0A395JFY2_9GAMM</name>
<dbReference type="CDD" id="cd07100">
    <property type="entry name" value="ALDH_SSADH1_GabD1"/>
    <property type="match status" value="1"/>
</dbReference>
<dbReference type="GO" id="GO:0004777">
    <property type="term" value="F:succinate-semialdehyde dehydrogenase (NAD+) activity"/>
    <property type="evidence" value="ECO:0007669"/>
    <property type="project" value="TreeGrafter"/>
</dbReference>
<dbReference type="InterPro" id="IPR044148">
    <property type="entry name" value="ALDH_GabD1-like"/>
</dbReference>
<dbReference type="GO" id="GO:0004030">
    <property type="term" value="F:aldehyde dehydrogenase [NAD(P)+] activity"/>
    <property type="evidence" value="ECO:0007669"/>
    <property type="project" value="InterPro"/>
</dbReference>
<dbReference type="InParanoid" id="A0A395JFY2"/>
<sequence length="459" mass="49446">MQSVNPKNNQVIAQYDELTEPEIELAVEQSHQAFLEWRTSTFEARAAILKRAADELEQRKSELAKLMADEMGKPLAEGVSEVEKCAWVCRYYAEHGAQQLADKPIKTEFSVSKISFQPIGCVFAVMPWNYPFWQVFRFAAPTLMAGNTALLKHAGNVSGCALEIASIFAAAGLPEHCFSTLLIGQKAAKAVIENPLVRAVTLTGSTGAGKSVAATAGGVLKKCVLELGGSDAYLVLADANVDQAVEKCAQSRLLNGGQSCISAKRFLVHESLVADFTSKLLAYFDQQVLGDPLDDATTIGPMARSDLRDELHDQVLRSIDAGAECLLGGQIPDREGAYYPPTILSSVTPGMPAFDEELFGPVAAIISVKSTEQAVQWANQSNFGLGGAIFSADIEQAERIATQQIDAGACFVNDFVKSDPRLPFGGVKDSGYGRELREFGIHEFVNIKSVCVQASASER</sequence>
<dbReference type="SUPFAM" id="SSF53720">
    <property type="entry name" value="ALDH-like"/>
    <property type="match status" value="1"/>
</dbReference>
<keyword evidence="4" id="KW-0175">Coiled coil</keyword>